<dbReference type="OrthoDB" id="10266662at2759"/>
<evidence type="ECO:0000256" key="3">
    <source>
        <dbReference type="ARBA" id="ARBA00023242"/>
    </source>
</evidence>
<name>A0A4Y2SUP9_ARAVE</name>
<sequence>MSSDSEVEEASTHAATLKKLKFKDPDFYEFLKENDKELLDFNYSESEDDEQEAANDEEGEDEPDIKFSVQKLTYIKENIGSAPTLKLCKALINAFKTAVSQADGSDKKIDMSNSEFFNDVVKLSIIDLVPALYKVMHLSAESGKKKIDPTRSKVWKKIQMSVKSYLIDMLKMISLMKESSVLVLLLKHTVHLIPFYNVFIKLSRHLLKKMVTLWSSEEETVRVLSLMIIVRSTKSLPKEYLGQVLKEMYFAYIKNTKFTSPSTWPMINFMKRSLSEVYALNPEMAYEHGFIYIRQMSIHLRNAITTKKKEAFQTVYNWQYTHCILLWSHLLCRLVDHEPLKSLIYPLVQTTIGAINLIPTAKYIPLRFHLVKALMHISSTTGIFIPVLPFILDVLKIVDYNKKSNFSVKPVEFSCALKVTKSQLLEAGFKDACISEVCCLLVEYLKSYGSSIGFPELALPAVLQMKNFIKQCKVSKYNQQLKAILLKIEENSLLISEKRRLVPFSITDNDQVKRWEEDLCSEGTPLSQIKKEKKESVVVVEDMPPKKKRKHAK</sequence>
<evidence type="ECO:0000256" key="2">
    <source>
        <dbReference type="ARBA" id="ARBA00005907"/>
    </source>
</evidence>
<dbReference type="GO" id="GO:0003714">
    <property type="term" value="F:transcription corepressor activity"/>
    <property type="evidence" value="ECO:0007669"/>
    <property type="project" value="TreeGrafter"/>
</dbReference>
<evidence type="ECO:0000256" key="4">
    <source>
        <dbReference type="SAM" id="MobiDB-lite"/>
    </source>
</evidence>
<evidence type="ECO:0000256" key="1">
    <source>
        <dbReference type="ARBA" id="ARBA00004123"/>
    </source>
</evidence>
<dbReference type="GO" id="GO:0000122">
    <property type="term" value="P:negative regulation of transcription by RNA polymerase II"/>
    <property type="evidence" value="ECO:0007669"/>
    <property type="project" value="TreeGrafter"/>
</dbReference>
<proteinExistence type="inferred from homology"/>
<dbReference type="Proteomes" id="UP000499080">
    <property type="component" value="Unassembled WGS sequence"/>
</dbReference>
<dbReference type="GO" id="GO:0030690">
    <property type="term" value="C:Noc1p-Noc2p complex"/>
    <property type="evidence" value="ECO:0007669"/>
    <property type="project" value="TreeGrafter"/>
</dbReference>
<comment type="subcellular location">
    <subcellularLocation>
        <location evidence="1">Nucleus</location>
    </subcellularLocation>
</comment>
<feature type="compositionally biased region" description="Acidic residues" evidence="4">
    <location>
        <begin position="45"/>
        <end position="62"/>
    </location>
</feature>
<dbReference type="GO" id="GO:0030691">
    <property type="term" value="C:Noc2p-Noc3p complex"/>
    <property type="evidence" value="ECO:0007669"/>
    <property type="project" value="TreeGrafter"/>
</dbReference>
<dbReference type="AlphaFoldDB" id="A0A4Y2SUP9"/>
<dbReference type="PANTHER" id="PTHR12687">
    <property type="entry name" value="NUCLEOLAR COMPLEX 2 AND RAD4-RELATED"/>
    <property type="match status" value="1"/>
</dbReference>
<dbReference type="InterPro" id="IPR005343">
    <property type="entry name" value="Noc2"/>
</dbReference>
<dbReference type="PANTHER" id="PTHR12687:SF4">
    <property type="entry name" value="NUCLEOLAR COMPLEX PROTEIN 2 HOMOLOG"/>
    <property type="match status" value="1"/>
</dbReference>
<feature type="region of interest" description="Disordered" evidence="4">
    <location>
        <begin position="41"/>
        <end position="62"/>
    </location>
</feature>
<dbReference type="GO" id="GO:0005730">
    <property type="term" value="C:nucleolus"/>
    <property type="evidence" value="ECO:0007669"/>
    <property type="project" value="TreeGrafter"/>
</dbReference>
<keyword evidence="6" id="KW-1185">Reference proteome</keyword>
<evidence type="ECO:0000313" key="5">
    <source>
        <dbReference type="EMBL" id="GBN91947.1"/>
    </source>
</evidence>
<comment type="similarity">
    <text evidence="2">Belongs to the NOC2 family.</text>
</comment>
<comment type="caution">
    <text evidence="5">The sequence shown here is derived from an EMBL/GenBank/DDBJ whole genome shotgun (WGS) entry which is preliminary data.</text>
</comment>
<dbReference type="GO" id="GO:0005654">
    <property type="term" value="C:nucleoplasm"/>
    <property type="evidence" value="ECO:0007669"/>
    <property type="project" value="TreeGrafter"/>
</dbReference>
<dbReference type="GO" id="GO:0042273">
    <property type="term" value="P:ribosomal large subunit biogenesis"/>
    <property type="evidence" value="ECO:0007669"/>
    <property type="project" value="TreeGrafter"/>
</dbReference>
<protein>
    <submittedName>
        <fullName evidence="5">Nucleolar complex protein 2</fullName>
    </submittedName>
</protein>
<dbReference type="EMBL" id="BGPR01024138">
    <property type="protein sequence ID" value="GBN91947.1"/>
    <property type="molecule type" value="Genomic_DNA"/>
</dbReference>
<dbReference type="Pfam" id="PF03715">
    <property type="entry name" value="Noc2"/>
    <property type="match status" value="1"/>
</dbReference>
<gene>
    <name evidence="5" type="primary">NOC2L</name>
    <name evidence="5" type="ORF">AVEN_110309_1</name>
</gene>
<organism evidence="5 6">
    <name type="scientific">Araneus ventricosus</name>
    <name type="common">Orbweaver spider</name>
    <name type="synonym">Epeira ventricosa</name>
    <dbReference type="NCBI Taxonomy" id="182803"/>
    <lineage>
        <taxon>Eukaryota</taxon>
        <taxon>Metazoa</taxon>
        <taxon>Ecdysozoa</taxon>
        <taxon>Arthropoda</taxon>
        <taxon>Chelicerata</taxon>
        <taxon>Arachnida</taxon>
        <taxon>Araneae</taxon>
        <taxon>Araneomorphae</taxon>
        <taxon>Entelegynae</taxon>
        <taxon>Araneoidea</taxon>
        <taxon>Araneidae</taxon>
        <taxon>Araneus</taxon>
    </lineage>
</organism>
<reference evidence="5 6" key="1">
    <citation type="journal article" date="2019" name="Sci. Rep.">
        <title>Orb-weaving spider Araneus ventricosus genome elucidates the spidroin gene catalogue.</title>
        <authorList>
            <person name="Kono N."/>
            <person name="Nakamura H."/>
            <person name="Ohtoshi R."/>
            <person name="Moran D.A.P."/>
            <person name="Shinohara A."/>
            <person name="Yoshida Y."/>
            <person name="Fujiwara M."/>
            <person name="Mori M."/>
            <person name="Tomita M."/>
            <person name="Arakawa K."/>
        </authorList>
    </citation>
    <scope>NUCLEOTIDE SEQUENCE [LARGE SCALE GENOMIC DNA]</scope>
</reference>
<dbReference type="GO" id="GO:0042393">
    <property type="term" value="F:histone binding"/>
    <property type="evidence" value="ECO:0007669"/>
    <property type="project" value="TreeGrafter"/>
</dbReference>
<keyword evidence="3" id="KW-0539">Nucleus</keyword>
<evidence type="ECO:0000313" key="6">
    <source>
        <dbReference type="Proteomes" id="UP000499080"/>
    </source>
</evidence>
<accession>A0A4Y2SUP9</accession>